<dbReference type="EMBL" id="AWWV01002936">
    <property type="protein sequence ID" value="OMP09833.1"/>
    <property type="molecule type" value="Genomic_DNA"/>
</dbReference>
<organism evidence="2 3">
    <name type="scientific">Corchorus capsularis</name>
    <name type="common">Jute</name>
    <dbReference type="NCBI Taxonomy" id="210143"/>
    <lineage>
        <taxon>Eukaryota</taxon>
        <taxon>Viridiplantae</taxon>
        <taxon>Streptophyta</taxon>
        <taxon>Embryophyta</taxon>
        <taxon>Tracheophyta</taxon>
        <taxon>Spermatophyta</taxon>
        <taxon>Magnoliopsida</taxon>
        <taxon>eudicotyledons</taxon>
        <taxon>Gunneridae</taxon>
        <taxon>Pentapetalae</taxon>
        <taxon>rosids</taxon>
        <taxon>malvids</taxon>
        <taxon>Malvales</taxon>
        <taxon>Malvaceae</taxon>
        <taxon>Grewioideae</taxon>
        <taxon>Apeibeae</taxon>
        <taxon>Corchorus</taxon>
    </lineage>
</organism>
<accession>A0A1R3KRV7</accession>
<dbReference type="Proteomes" id="UP000188268">
    <property type="component" value="Unassembled WGS sequence"/>
</dbReference>
<reference evidence="2 3" key="1">
    <citation type="submission" date="2013-09" db="EMBL/GenBank/DDBJ databases">
        <title>Corchorus capsularis genome sequencing.</title>
        <authorList>
            <person name="Alam M."/>
            <person name="Haque M.S."/>
            <person name="Islam M.S."/>
            <person name="Emdad E.M."/>
            <person name="Islam M.M."/>
            <person name="Ahmed B."/>
            <person name="Halim A."/>
            <person name="Hossen Q.M.M."/>
            <person name="Hossain M.Z."/>
            <person name="Ahmed R."/>
            <person name="Khan M.M."/>
            <person name="Islam R."/>
            <person name="Rashid M.M."/>
            <person name="Khan S.A."/>
            <person name="Rahman M.S."/>
            <person name="Alam M."/>
        </authorList>
    </citation>
    <scope>NUCLEOTIDE SEQUENCE [LARGE SCALE GENOMIC DNA]</scope>
    <source>
        <strain evidence="3">cv. CVL-1</strain>
        <tissue evidence="2">Whole seedling</tissue>
    </source>
</reference>
<evidence type="ECO:0000256" key="1">
    <source>
        <dbReference type="SAM" id="MobiDB-lite"/>
    </source>
</evidence>
<proteinExistence type="predicted"/>
<feature type="region of interest" description="Disordered" evidence="1">
    <location>
        <begin position="1"/>
        <end position="26"/>
    </location>
</feature>
<dbReference type="AlphaFoldDB" id="A0A1R3KRV7"/>
<evidence type="ECO:0000313" key="3">
    <source>
        <dbReference type="Proteomes" id="UP000188268"/>
    </source>
</evidence>
<dbReference type="Gramene" id="OMP09833">
    <property type="protein sequence ID" value="OMP09833"/>
    <property type="gene ID" value="CCACVL1_01031"/>
</dbReference>
<feature type="non-terminal residue" evidence="2">
    <location>
        <position position="1"/>
    </location>
</feature>
<keyword evidence="3" id="KW-1185">Reference proteome</keyword>
<evidence type="ECO:0000313" key="2">
    <source>
        <dbReference type="EMBL" id="OMP09833.1"/>
    </source>
</evidence>
<protein>
    <submittedName>
        <fullName evidence="2">Uncharacterized protein</fullName>
    </submittedName>
</protein>
<comment type="caution">
    <text evidence="2">The sequence shown here is derived from an EMBL/GenBank/DDBJ whole genome shotgun (WGS) entry which is preliminary data.</text>
</comment>
<gene>
    <name evidence="2" type="ORF">CCACVL1_01031</name>
</gene>
<sequence length="26" mass="2808">QRQQLRSEAAPPAYPTPLPTPLTCAT</sequence>
<name>A0A1R3KRV7_COCAP</name>